<organism evidence="1 2">
    <name type="scientific">Nocardiopsis alba</name>
    <dbReference type="NCBI Taxonomy" id="53437"/>
    <lineage>
        <taxon>Bacteria</taxon>
        <taxon>Bacillati</taxon>
        <taxon>Actinomycetota</taxon>
        <taxon>Actinomycetes</taxon>
        <taxon>Streptosporangiales</taxon>
        <taxon>Nocardiopsidaceae</taxon>
        <taxon>Nocardiopsis</taxon>
    </lineage>
</organism>
<gene>
    <name evidence="1" type="ORF">VSQ78_16395</name>
</gene>
<name>A0ABV5DXH3_9ACTN</name>
<proteinExistence type="predicted"/>
<accession>A0ABV5DXH3</accession>
<comment type="caution">
    <text evidence="1">The sequence shown here is derived from an EMBL/GenBank/DDBJ whole genome shotgun (WGS) entry which is preliminary data.</text>
</comment>
<dbReference type="RefSeq" id="WP_376737515.1">
    <property type="nucleotide sequence ID" value="NZ_JAYMRS010000005.1"/>
</dbReference>
<dbReference type="EMBL" id="JAYMRS010000005">
    <property type="protein sequence ID" value="MFB8769287.1"/>
    <property type="molecule type" value="Genomic_DNA"/>
</dbReference>
<protein>
    <submittedName>
        <fullName evidence="1">Uncharacterized protein</fullName>
    </submittedName>
</protein>
<sequence length="138" mass="15730">MSHHGLDHVMVPELGRSDVLVAEISRLLSSPGRATRAVRELRRVDGLFSELDRRMRAGAPLPRTWRAFGCDRGAPPVFRRGIAYDYATNCYESMSEALWRGPGAAQAWKTLAEVERCWRRLNDALTERSPLPEPWLRE</sequence>
<evidence type="ECO:0000313" key="1">
    <source>
        <dbReference type="EMBL" id="MFB8769287.1"/>
    </source>
</evidence>
<dbReference type="Proteomes" id="UP001585053">
    <property type="component" value="Unassembled WGS sequence"/>
</dbReference>
<reference evidence="1 2" key="1">
    <citation type="submission" date="2024-01" db="EMBL/GenBank/DDBJ databases">
        <title>Genome mining of biosynthetic gene clusters to explore secondary metabolites of Streptomyces sp.</title>
        <authorList>
            <person name="Baig A."/>
            <person name="Ajitkumar Shintre N."/>
            <person name="Kumar H."/>
            <person name="Anbarasu A."/>
            <person name="Ramaiah S."/>
        </authorList>
    </citation>
    <scope>NUCLEOTIDE SEQUENCE [LARGE SCALE GENOMIC DNA]</scope>
    <source>
        <strain evidence="1 2">A01</strain>
    </source>
</reference>
<keyword evidence="2" id="KW-1185">Reference proteome</keyword>
<evidence type="ECO:0000313" key="2">
    <source>
        <dbReference type="Proteomes" id="UP001585053"/>
    </source>
</evidence>